<gene>
    <name evidence="2" type="primary">26</name>
    <name evidence="2" type="ORF">SEA_BUMBLE_26</name>
</gene>
<name>A0A7G3V9R0_9CAUD</name>
<protein>
    <recommendedName>
        <fullName evidence="4">Holin</fullName>
    </recommendedName>
</protein>
<dbReference type="InterPro" id="IPR056964">
    <property type="entry name" value="Phage_holin"/>
</dbReference>
<accession>A0A7G3V9R0</accession>
<reference evidence="2 3" key="1">
    <citation type="submission" date="2020-05" db="EMBL/GenBank/DDBJ databases">
        <authorList>
            <person name="Bohanan V.A."/>
            <person name="Brazelton B.R."/>
            <person name="Coffey L.M."/>
            <person name="Donovan A.R."/>
            <person name="Gales A.C."/>
            <person name="Glasscock A.J."/>
            <person name="Grill M."/>
            <person name="Harper M.C."/>
            <person name="Hollowell C.E."/>
            <person name="Liu T.Y."/>
            <person name="Mansour C."/>
            <person name="McDowell A.D."/>
            <person name="Miller T.E."/>
            <person name="Nash A.G."/>
            <person name="Seo J."/>
            <person name="Sherman Z.A."/>
            <person name="Albert R.M."/>
            <person name="Ayala A."/>
            <person name="Monti D.L."/>
            <person name="Garlena R.A."/>
            <person name="Russell D.A."/>
            <person name="Pope W.H."/>
            <person name="Jacobs-Sera D."/>
            <person name="Hatfull G.F."/>
        </authorList>
    </citation>
    <scope>NUCLEOTIDE SEQUENCE [LARGE SCALE GENOMIC DNA]</scope>
</reference>
<feature type="transmembrane region" description="Helical" evidence="1">
    <location>
        <begin position="63"/>
        <end position="82"/>
    </location>
</feature>
<proteinExistence type="predicted"/>
<keyword evidence="1" id="KW-0472">Membrane</keyword>
<evidence type="ECO:0000256" key="1">
    <source>
        <dbReference type="SAM" id="Phobius"/>
    </source>
</evidence>
<keyword evidence="3" id="KW-1185">Reference proteome</keyword>
<feature type="transmembrane region" description="Helical" evidence="1">
    <location>
        <begin position="6"/>
        <end position="25"/>
    </location>
</feature>
<organism evidence="2 3">
    <name type="scientific">Arthrobacter phage Bumble</name>
    <dbReference type="NCBI Taxonomy" id="2743904"/>
    <lineage>
        <taxon>Viruses</taxon>
        <taxon>Duplodnaviria</taxon>
        <taxon>Heunggongvirae</taxon>
        <taxon>Uroviricota</taxon>
        <taxon>Caudoviricetes</taxon>
        <taxon>Berryhillviridae</taxon>
        <taxon>Altadenavirus</taxon>
        <taxon>Altadenavirus bumble</taxon>
    </lineage>
</organism>
<dbReference type="EMBL" id="MT498055">
    <property type="protein sequence ID" value="QKY79792.1"/>
    <property type="molecule type" value="Genomic_DNA"/>
</dbReference>
<dbReference type="Pfam" id="PF23778">
    <property type="entry name" value="Phage_holin_2"/>
    <property type="match status" value="1"/>
</dbReference>
<evidence type="ECO:0000313" key="3">
    <source>
        <dbReference type="Proteomes" id="UP000516407"/>
    </source>
</evidence>
<evidence type="ECO:0000313" key="2">
    <source>
        <dbReference type="EMBL" id="QKY79792.1"/>
    </source>
</evidence>
<keyword evidence="1" id="KW-1133">Transmembrane helix</keyword>
<dbReference type="Proteomes" id="UP000516407">
    <property type="component" value="Segment"/>
</dbReference>
<feature type="transmembrane region" description="Helical" evidence="1">
    <location>
        <begin position="37"/>
        <end position="57"/>
    </location>
</feature>
<sequence>MDWFRASLLLLTLVLGVVTGFYLLTAKFWKVTAGRRLAGLLTSFLALCLYVFVARLLPEPPRYALGTILVLILTGTIARMGLTMFSDWRAAGAPYPPADLNTKQKQEDTP</sequence>
<evidence type="ECO:0008006" key="4">
    <source>
        <dbReference type="Google" id="ProtNLM"/>
    </source>
</evidence>
<keyword evidence="1" id="KW-0812">Transmembrane</keyword>